<dbReference type="EMBL" id="NRGR01000025">
    <property type="protein sequence ID" value="PCC38104.1"/>
    <property type="molecule type" value="Genomic_DNA"/>
</dbReference>
<dbReference type="Proteomes" id="UP000218598">
    <property type="component" value="Unassembled WGS sequence"/>
</dbReference>
<gene>
    <name evidence="1" type="ORF">CIK66_15280</name>
</gene>
<accession>A0A2A3YFP1</accession>
<reference evidence="1 2" key="1">
    <citation type="journal article" date="2017" name="Elife">
        <title>Extensive horizontal gene transfer in cheese-associated bacteria.</title>
        <authorList>
            <person name="Bonham K.S."/>
            <person name="Wolfe B.E."/>
            <person name="Dutton R.J."/>
        </authorList>
    </citation>
    <scope>NUCLEOTIDE SEQUENCE [LARGE SCALE GENOMIC DNA]</scope>
    <source>
        <strain evidence="1 2">341_9</strain>
    </source>
</reference>
<evidence type="ECO:0000313" key="2">
    <source>
        <dbReference type="Proteomes" id="UP000218598"/>
    </source>
</evidence>
<name>A0A2A3YFP1_9MICO</name>
<proteinExistence type="predicted"/>
<dbReference type="OrthoDB" id="4794245at2"/>
<dbReference type="AlphaFoldDB" id="A0A2A3YFP1"/>
<keyword evidence="2" id="KW-1185">Reference proteome</keyword>
<sequence>MRPLAGPPRVTPYLWNRRQTDAEPGAMVHSRGSRLFIPGAELRNVADALHDIADEQEADQ</sequence>
<comment type="caution">
    <text evidence="1">The sequence shown here is derived from an EMBL/GenBank/DDBJ whole genome shotgun (WGS) entry which is preliminary data.</text>
</comment>
<dbReference type="RefSeq" id="WP_096197657.1">
    <property type="nucleotide sequence ID" value="NZ_JBQQPH010000006.1"/>
</dbReference>
<protein>
    <submittedName>
        <fullName evidence="1">Uncharacterized protein</fullName>
    </submittedName>
</protein>
<evidence type="ECO:0000313" key="1">
    <source>
        <dbReference type="EMBL" id="PCC38104.1"/>
    </source>
</evidence>
<organism evidence="1 2">
    <name type="scientific">Brachybacterium alimentarium</name>
    <dbReference type="NCBI Taxonomy" id="47845"/>
    <lineage>
        <taxon>Bacteria</taxon>
        <taxon>Bacillati</taxon>
        <taxon>Actinomycetota</taxon>
        <taxon>Actinomycetes</taxon>
        <taxon>Micrococcales</taxon>
        <taxon>Dermabacteraceae</taxon>
        <taxon>Brachybacterium</taxon>
    </lineage>
</organism>